<proteinExistence type="predicted"/>
<accession>A0A9N9PG71</accession>
<comment type="caution">
    <text evidence="3">The sequence shown here is derived from an EMBL/GenBank/DDBJ whole genome shotgun (WGS) entry which is preliminary data.</text>
</comment>
<feature type="transmembrane region" description="Helical" evidence="2">
    <location>
        <begin position="62"/>
        <end position="84"/>
    </location>
</feature>
<evidence type="ECO:0000256" key="2">
    <source>
        <dbReference type="SAM" id="Phobius"/>
    </source>
</evidence>
<name>A0A9N9PG71_9HELO</name>
<feature type="region of interest" description="Disordered" evidence="1">
    <location>
        <begin position="376"/>
        <end position="396"/>
    </location>
</feature>
<sequence length="410" mass="46678">MDSLLGEHFKLQEVSKHDLAIASIVIGFTFGIGTLATWKAFKQTSRIYLRYGAAKLNTPYIWMIWLEIIVCCAMAIISYLHLYGVIPPSFLFYFGNLVLWSIQVQLLLQIIINRICLLLPDRKKGLRIKIGTAILITAINISVFCIWIPARLQISARMEYINNIWDRCEKIIYLGVDGALNLYFIRSVQRKLVKNGFVKYDRLVRFNKCLVGLSLSMDVLIIATMSLKNGFVFHPLAYIVKLKIEMSMADLIVRVCNTTNDRAVPNNIQFHHPFQRSQSRGGAPSERSSTALERFDIPNPKEIAKPPDMYKSITEIREGQLAVKMKREVHMIVEDRISHSDQKSLKSCRSDRWGRGEPFEGEKEEFIEVGLRRANSVKTEQSAKRDRSARRSSAGIAMGVTTTVSAKTLT</sequence>
<keyword evidence="4" id="KW-1185">Reference proteome</keyword>
<dbReference type="AlphaFoldDB" id="A0A9N9PG71"/>
<dbReference type="Proteomes" id="UP000696280">
    <property type="component" value="Unassembled WGS sequence"/>
</dbReference>
<evidence type="ECO:0000256" key="1">
    <source>
        <dbReference type="SAM" id="MobiDB-lite"/>
    </source>
</evidence>
<dbReference type="PANTHER" id="PTHR35179">
    <property type="entry name" value="PROTEIN CBG02620"/>
    <property type="match status" value="1"/>
</dbReference>
<evidence type="ECO:0000313" key="4">
    <source>
        <dbReference type="Proteomes" id="UP000696280"/>
    </source>
</evidence>
<reference evidence="3" key="1">
    <citation type="submission" date="2021-07" db="EMBL/GenBank/DDBJ databases">
        <authorList>
            <person name="Durling M."/>
        </authorList>
    </citation>
    <scope>NUCLEOTIDE SEQUENCE</scope>
</reference>
<gene>
    <name evidence="3" type="ORF">HYFRA_00008084</name>
</gene>
<protein>
    <submittedName>
        <fullName evidence="3">Uncharacterized protein</fullName>
    </submittedName>
</protein>
<dbReference type="EMBL" id="CAJVRL010000041">
    <property type="protein sequence ID" value="CAG8951334.1"/>
    <property type="molecule type" value="Genomic_DNA"/>
</dbReference>
<feature type="compositionally biased region" description="Polar residues" evidence="1">
    <location>
        <begin position="270"/>
        <end position="291"/>
    </location>
</feature>
<dbReference type="PANTHER" id="PTHR35179:SF1">
    <property type="entry name" value="INTEGRAL MEMBRANE PROTEIN"/>
    <property type="match status" value="1"/>
</dbReference>
<keyword evidence="2" id="KW-0472">Membrane</keyword>
<feature type="region of interest" description="Disordered" evidence="1">
    <location>
        <begin position="270"/>
        <end position="297"/>
    </location>
</feature>
<keyword evidence="2" id="KW-1133">Transmembrane helix</keyword>
<dbReference type="OrthoDB" id="3205825at2759"/>
<keyword evidence="2" id="KW-0812">Transmembrane</keyword>
<feature type="transmembrane region" description="Helical" evidence="2">
    <location>
        <begin position="90"/>
        <end position="112"/>
    </location>
</feature>
<feature type="transmembrane region" description="Helical" evidence="2">
    <location>
        <begin position="133"/>
        <end position="150"/>
    </location>
</feature>
<feature type="transmembrane region" description="Helical" evidence="2">
    <location>
        <begin position="20"/>
        <end position="41"/>
    </location>
</feature>
<evidence type="ECO:0000313" key="3">
    <source>
        <dbReference type="EMBL" id="CAG8951334.1"/>
    </source>
</evidence>
<organism evidence="3 4">
    <name type="scientific">Hymenoscyphus fraxineus</name>
    <dbReference type="NCBI Taxonomy" id="746836"/>
    <lineage>
        <taxon>Eukaryota</taxon>
        <taxon>Fungi</taxon>
        <taxon>Dikarya</taxon>
        <taxon>Ascomycota</taxon>
        <taxon>Pezizomycotina</taxon>
        <taxon>Leotiomycetes</taxon>
        <taxon>Helotiales</taxon>
        <taxon>Helotiaceae</taxon>
        <taxon>Hymenoscyphus</taxon>
    </lineage>
</organism>